<dbReference type="Pfam" id="PF16732">
    <property type="entry name" value="ComP_DUS"/>
    <property type="match status" value="1"/>
</dbReference>
<dbReference type="EMBL" id="CP091508">
    <property type="protein sequence ID" value="UOO81280.1"/>
    <property type="molecule type" value="Genomic_DNA"/>
</dbReference>
<keyword evidence="4" id="KW-1185">Reference proteome</keyword>
<accession>A0ABY4DQH7</accession>
<dbReference type="InterPro" id="IPR000983">
    <property type="entry name" value="Bac_GSPG_pilin"/>
</dbReference>
<dbReference type="Pfam" id="PF07963">
    <property type="entry name" value="N_methyl"/>
    <property type="match status" value="1"/>
</dbReference>
<name>A0ABY4DQH7_9NEIS</name>
<keyword evidence="2" id="KW-0472">Membrane</keyword>
<evidence type="ECO:0000256" key="1">
    <source>
        <dbReference type="ARBA" id="ARBA00022481"/>
    </source>
</evidence>
<organism evidence="3 4">
    <name type="scientific">Uruburuella testudinis</name>
    <dbReference type="NCBI Taxonomy" id="1282863"/>
    <lineage>
        <taxon>Bacteria</taxon>
        <taxon>Pseudomonadati</taxon>
        <taxon>Pseudomonadota</taxon>
        <taxon>Betaproteobacteria</taxon>
        <taxon>Neisseriales</taxon>
        <taxon>Neisseriaceae</taxon>
        <taxon>Uruburuella</taxon>
    </lineage>
</organism>
<evidence type="ECO:0000313" key="4">
    <source>
        <dbReference type="Proteomes" id="UP000829817"/>
    </source>
</evidence>
<dbReference type="NCBIfam" id="TIGR02532">
    <property type="entry name" value="IV_pilin_GFxxxE"/>
    <property type="match status" value="1"/>
</dbReference>
<evidence type="ECO:0000313" key="3">
    <source>
        <dbReference type="EMBL" id="UOO81280.1"/>
    </source>
</evidence>
<feature type="transmembrane region" description="Helical" evidence="2">
    <location>
        <begin position="7"/>
        <end position="31"/>
    </location>
</feature>
<dbReference type="InterPro" id="IPR045584">
    <property type="entry name" value="Pilin-like"/>
</dbReference>
<dbReference type="SUPFAM" id="SSF54523">
    <property type="entry name" value="Pili subunits"/>
    <property type="match status" value="1"/>
</dbReference>
<protein>
    <submittedName>
        <fullName evidence="3">Type IV pilin protein</fullName>
    </submittedName>
</protein>
<evidence type="ECO:0000256" key="2">
    <source>
        <dbReference type="SAM" id="Phobius"/>
    </source>
</evidence>
<keyword evidence="2" id="KW-1133">Transmembrane helix</keyword>
<dbReference type="InterPro" id="IPR012902">
    <property type="entry name" value="N_methyl_site"/>
</dbReference>
<sequence>MKHLQQGFTLAELMIVVLVLAILATIAYPSYDTYIRNARMENARADLLANAQMLERFYAQNHTFPTHSADNDFQLKTNEYFDIALIPQSASAAARGYTLQATPNERNRNEAHTLRLDDNGVLTVCNANNHCQTK</sequence>
<proteinExistence type="predicted"/>
<dbReference type="Proteomes" id="UP000829817">
    <property type="component" value="Chromosome"/>
</dbReference>
<keyword evidence="2" id="KW-0812">Transmembrane</keyword>
<dbReference type="PRINTS" id="PR00813">
    <property type="entry name" value="BCTERIALGSPG"/>
</dbReference>
<dbReference type="InterPro" id="IPR031982">
    <property type="entry name" value="PilE-like"/>
</dbReference>
<reference evidence="3 4" key="1">
    <citation type="journal article" date="2022" name="Res Sq">
        <title>Evolution of multicellular longitudinally dividing oral cavity symbionts (Neisseriaceae).</title>
        <authorList>
            <person name="Nyongesa S."/>
            <person name="Weber P."/>
            <person name="Bernet E."/>
            <person name="Pullido F."/>
            <person name="Nieckarz M."/>
            <person name="Delaby M."/>
            <person name="Nieves C."/>
            <person name="Viehboeck T."/>
            <person name="Krause N."/>
            <person name="Rivera-Millot A."/>
            <person name="Nakamura A."/>
            <person name="Vischer N."/>
            <person name="VanNieuwenhze M."/>
            <person name="Brun Y."/>
            <person name="Cava F."/>
            <person name="Bulgheresi S."/>
            <person name="Veyrier F."/>
        </authorList>
    </citation>
    <scope>NUCLEOTIDE SEQUENCE [LARGE SCALE GENOMIC DNA]</scope>
    <source>
        <strain evidence="3 4">CCUG 63373m</strain>
    </source>
</reference>
<gene>
    <name evidence="3" type="ORF">LVJ83_09950</name>
</gene>
<dbReference type="Gene3D" id="3.30.700.50">
    <property type="match status" value="1"/>
</dbReference>
<dbReference type="RefSeq" id="WP_244784344.1">
    <property type="nucleotide sequence ID" value="NZ_CP091508.1"/>
</dbReference>
<keyword evidence="1" id="KW-0488">Methylation</keyword>